<dbReference type="PRINTS" id="PR00134">
    <property type="entry name" value="GLHYDRLASE10"/>
</dbReference>
<keyword evidence="7 9" id="KW-0326">Glycosidase</keyword>
<dbReference type="AlphaFoldDB" id="A0A059G2R2"/>
<keyword evidence="5 9" id="KW-0378">Hydrolase</keyword>
<keyword evidence="3 11" id="KW-0858">Xylan degradation</keyword>
<accession>A0A059G2R2</accession>
<evidence type="ECO:0000313" key="11">
    <source>
        <dbReference type="EMBL" id="KDA01004.1"/>
    </source>
</evidence>
<reference evidence="11 12" key="1">
    <citation type="journal article" date="2014" name="Antonie Van Leeuwenhoek">
        <title>Hyphomonas beringensis sp. nov. and Hyphomonas chukchiensis sp. nov., isolated from surface seawater of the Bering Sea and Chukchi Sea.</title>
        <authorList>
            <person name="Li C."/>
            <person name="Lai Q."/>
            <person name="Li G."/>
            <person name="Dong C."/>
            <person name="Wang J."/>
            <person name="Liao Y."/>
            <person name="Shao Z."/>
        </authorList>
    </citation>
    <scope>NUCLEOTIDE SEQUENCE [LARGE SCALE GENOMIC DNA]</scope>
    <source>
        <strain evidence="11 12">SCH89</strain>
    </source>
</reference>
<dbReference type="GO" id="GO:0045493">
    <property type="term" value="P:xylan catabolic process"/>
    <property type="evidence" value="ECO:0007669"/>
    <property type="project" value="UniProtKB-KW"/>
</dbReference>
<dbReference type="PROSITE" id="PS51257">
    <property type="entry name" value="PROKAR_LIPOPROTEIN"/>
    <property type="match status" value="1"/>
</dbReference>
<dbReference type="PANTHER" id="PTHR31490:SF88">
    <property type="entry name" value="BETA-XYLANASE"/>
    <property type="match status" value="1"/>
</dbReference>
<organism evidence="11 12">
    <name type="scientific">Hyphomonas oceanitis SCH89</name>
    <dbReference type="NCBI Taxonomy" id="1280953"/>
    <lineage>
        <taxon>Bacteria</taxon>
        <taxon>Pseudomonadati</taxon>
        <taxon>Pseudomonadota</taxon>
        <taxon>Alphaproteobacteria</taxon>
        <taxon>Hyphomonadales</taxon>
        <taxon>Hyphomonadaceae</taxon>
        <taxon>Hyphomonas</taxon>
    </lineage>
</organism>
<dbReference type="GO" id="GO:0031176">
    <property type="term" value="F:endo-1,4-beta-xylanase activity"/>
    <property type="evidence" value="ECO:0007669"/>
    <property type="project" value="UniProtKB-EC"/>
</dbReference>
<dbReference type="Gene3D" id="3.20.20.80">
    <property type="entry name" value="Glycosidases"/>
    <property type="match status" value="1"/>
</dbReference>
<dbReference type="PATRIC" id="fig|1280953.3.peg.3537"/>
<evidence type="ECO:0000256" key="7">
    <source>
        <dbReference type="ARBA" id="ARBA00023295"/>
    </source>
</evidence>
<keyword evidence="8 9" id="KW-0624">Polysaccharide degradation</keyword>
<evidence type="ECO:0000256" key="8">
    <source>
        <dbReference type="ARBA" id="ARBA00023326"/>
    </source>
</evidence>
<dbReference type="STRING" id="1280953.HOC_17671"/>
<dbReference type="Pfam" id="PF00331">
    <property type="entry name" value="Glyco_hydro_10"/>
    <property type="match status" value="1"/>
</dbReference>
<evidence type="ECO:0000256" key="9">
    <source>
        <dbReference type="RuleBase" id="RU361174"/>
    </source>
</evidence>
<dbReference type="PROSITE" id="PS51318">
    <property type="entry name" value="TAT"/>
    <property type="match status" value="1"/>
</dbReference>
<dbReference type="InterPro" id="IPR044846">
    <property type="entry name" value="GH10"/>
</dbReference>
<dbReference type="InterPro" id="IPR001000">
    <property type="entry name" value="GH10_dom"/>
</dbReference>
<dbReference type="PANTHER" id="PTHR31490">
    <property type="entry name" value="GLYCOSYL HYDROLASE"/>
    <property type="match status" value="1"/>
</dbReference>
<dbReference type="SMART" id="SM00633">
    <property type="entry name" value="Glyco_10"/>
    <property type="match status" value="1"/>
</dbReference>
<proteinExistence type="inferred from homology"/>
<name>A0A059G2R2_9PROT</name>
<gene>
    <name evidence="11" type="ORF">HOC_17671</name>
</gene>
<dbReference type="InterPro" id="IPR006311">
    <property type="entry name" value="TAT_signal"/>
</dbReference>
<protein>
    <recommendedName>
        <fullName evidence="9">Beta-xylanase</fullName>
        <ecNumber evidence="9">3.2.1.8</ecNumber>
    </recommendedName>
</protein>
<evidence type="ECO:0000256" key="3">
    <source>
        <dbReference type="ARBA" id="ARBA00022651"/>
    </source>
</evidence>
<evidence type="ECO:0000256" key="6">
    <source>
        <dbReference type="ARBA" id="ARBA00023277"/>
    </source>
</evidence>
<dbReference type="EMBL" id="ARYL01000039">
    <property type="protein sequence ID" value="KDA01004.1"/>
    <property type="molecule type" value="Genomic_DNA"/>
</dbReference>
<evidence type="ECO:0000256" key="2">
    <source>
        <dbReference type="ARBA" id="ARBA00007495"/>
    </source>
</evidence>
<feature type="domain" description="GH10" evidence="10">
    <location>
        <begin position="31"/>
        <end position="364"/>
    </location>
</feature>
<dbReference type="eggNOG" id="COG3693">
    <property type="taxonomic scope" value="Bacteria"/>
</dbReference>
<comment type="catalytic activity">
    <reaction evidence="1 9">
        <text>Endohydrolysis of (1-&gt;4)-beta-D-xylosidic linkages in xylans.</text>
        <dbReference type="EC" id="3.2.1.8"/>
    </reaction>
</comment>
<keyword evidence="4" id="KW-0732">Signal</keyword>
<dbReference type="OrthoDB" id="9815836at2"/>
<evidence type="ECO:0000256" key="4">
    <source>
        <dbReference type="ARBA" id="ARBA00022729"/>
    </source>
</evidence>
<comment type="caution">
    <text evidence="11">The sequence shown here is derived from an EMBL/GenBank/DDBJ whole genome shotgun (WGS) entry which is preliminary data.</text>
</comment>
<dbReference type="SUPFAM" id="SSF51445">
    <property type="entry name" value="(Trans)glycosidases"/>
    <property type="match status" value="1"/>
</dbReference>
<evidence type="ECO:0000313" key="12">
    <source>
        <dbReference type="Proteomes" id="UP000024942"/>
    </source>
</evidence>
<dbReference type="RefSeq" id="WP_035541039.1">
    <property type="nucleotide sequence ID" value="NZ_ARYL01000039.1"/>
</dbReference>
<evidence type="ECO:0000256" key="1">
    <source>
        <dbReference type="ARBA" id="ARBA00000681"/>
    </source>
</evidence>
<keyword evidence="6 9" id="KW-0119">Carbohydrate metabolism</keyword>
<evidence type="ECO:0000256" key="5">
    <source>
        <dbReference type="ARBA" id="ARBA00022801"/>
    </source>
</evidence>
<dbReference type="InterPro" id="IPR017853">
    <property type="entry name" value="GH"/>
</dbReference>
<sequence>MSKISRREWLALAGASSAVGLSGCATTTSAHPETQPLQTLAAAKGMRFGSAMNAGQLNDARYREIMLRECSTMVAENEFKWYSVYPAPDVVNFEPADRLFAFAGENGLTMRGHTLLWHREQYSPRWVNDLEFSSASETADFVEEKVARIVDRYGQGIYAWDVVNEAIDDETGVFRETSLSAKMGEGLIDHAFHVAKAHAPHARLVYNDFMSWETTSTAHRAGVLRFLERLLSRDVPLDGLGIQSHSNYEMPDEYTTAKQREWVAFCDEVAGMGLEMYITEFDVNDTQLKPDIGYRDALIASYTRDYFDLMLSYPQVKEVLAWGMVDDQNWLQGFLPRSDGVLKRPTLYDKDYKPKAVRNALASAFAAAPYRQPI</sequence>
<dbReference type="Proteomes" id="UP000024942">
    <property type="component" value="Unassembled WGS sequence"/>
</dbReference>
<evidence type="ECO:0000259" key="10">
    <source>
        <dbReference type="PROSITE" id="PS51760"/>
    </source>
</evidence>
<comment type="similarity">
    <text evidence="2 9">Belongs to the glycosyl hydrolase 10 (cellulase F) family.</text>
</comment>
<dbReference type="PROSITE" id="PS51760">
    <property type="entry name" value="GH10_2"/>
    <property type="match status" value="1"/>
</dbReference>
<dbReference type="EC" id="3.2.1.8" evidence="9"/>
<keyword evidence="12" id="KW-1185">Reference proteome</keyword>